<evidence type="ECO:0000256" key="3">
    <source>
        <dbReference type="SAM" id="SignalP"/>
    </source>
</evidence>
<evidence type="ECO:0000313" key="5">
    <source>
        <dbReference type="EMBL" id="CAL4137384.1"/>
    </source>
</evidence>
<dbReference type="GO" id="GO:0004252">
    <property type="term" value="F:serine-type endopeptidase activity"/>
    <property type="evidence" value="ECO:0007669"/>
    <property type="project" value="InterPro"/>
</dbReference>
<reference evidence="5 6" key="1">
    <citation type="submission" date="2024-05" db="EMBL/GenBank/DDBJ databases">
        <authorList>
            <person name="Wallberg A."/>
        </authorList>
    </citation>
    <scope>NUCLEOTIDE SEQUENCE [LARGE SCALE GENOMIC DNA]</scope>
</reference>
<dbReference type="InterPro" id="IPR043504">
    <property type="entry name" value="Peptidase_S1_PA_chymotrypsin"/>
</dbReference>
<feature type="compositionally biased region" description="Acidic residues" evidence="2">
    <location>
        <begin position="45"/>
        <end position="55"/>
    </location>
</feature>
<keyword evidence="3" id="KW-0732">Signal</keyword>
<evidence type="ECO:0000313" key="6">
    <source>
        <dbReference type="Proteomes" id="UP001497623"/>
    </source>
</evidence>
<comment type="caution">
    <text evidence="5">The sequence shown here is derived from an EMBL/GenBank/DDBJ whole genome shotgun (WGS) entry which is preliminary data.</text>
</comment>
<feature type="non-terminal residue" evidence="5">
    <location>
        <position position="206"/>
    </location>
</feature>
<dbReference type="PROSITE" id="PS50240">
    <property type="entry name" value="TRYPSIN_DOM"/>
    <property type="match status" value="1"/>
</dbReference>
<dbReference type="PANTHER" id="PTHR24252:SF7">
    <property type="entry name" value="HYALIN"/>
    <property type="match status" value="1"/>
</dbReference>
<keyword evidence="1" id="KW-1015">Disulfide bond</keyword>
<proteinExistence type="predicted"/>
<dbReference type="FunFam" id="2.40.10.10:FF:000068">
    <property type="entry name" value="transmembrane protease serine 2"/>
    <property type="match status" value="1"/>
</dbReference>
<dbReference type="InterPro" id="IPR009003">
    <property type="entry name" value="Peptidase_S1_PA"/>
</dbReference>
<dbReference type="EMBL" id="CAXKWB010030357">
    <property type="protein sequence ID" value="CAL4137384.1"/>
    <property type="molecule type" value="Genomic_DNA"/>
</dbReference>
<dbReference type="PANTHER" id="PTHR24252">
    <property type="entry name" value="ACROSIN-RELATED"/>
    <property type="match status" value="1"/>
</dbReference>
<name>A0AAV2RQ81_MEGNR</name>
<evidence type="ECO:0000256" key="2">
    <source>
        <dbReference type="SAM" id="MobiDB-lite"/>
    </source>
</evidence>
<sequence length="206" mass="22796">SLLYIMVQKRWSCWVLAVLVIVGCQYTAVADDDLEVITILTEDEGITDDDNDDNLDSTPSSLNISSTPATGLPPSTPPSVNAINSVQGRTGSRPKTDPNRPVRTCGVPFKGPDRLVVGGQNADPYEYPWIAALLTRHDRQHFCGGALITDRHVVTAAHCFDRKSTTNIIVRLGEYNIDRNQGHIDYRIFKLKVHPNYMSKTDDCSP</sequence>
<gene>
    <name evidence="5" type="ORF">MNOR_LOCUS28074</name>
</gene>
<feature type="region of interest" description="Disordered" evidence="2">
    <location>
        <begin position="45"/>
        <end position="79"/>
    </location>
</feature>
<evidence type="ECO:0000259" key="4">
    <source>
        <dbReference type="PROSITE" id="PS50240"/>
    </source>
</evidence>
<protein>
    <recommendedName>
        <fullName evidence="4">Peptidase S1 domain-containing protein</fullName>
    </recommendedName>
</protein>
<organism evidence="5 6">
    <name type="scientific">Meganyctiphanes norvegica</name>
    <name type="common">Northern krill</name>
    <name type="synonym">Thysanopoda norvegica</name>
    <dbReference type="NCBI Taxonomy" id="48144"/>
    <lineage>
        <taxon>Eukaryota</taxon>
        <taxon>Metazoa</taxon>
        <taxon>Ecdysozoa</taxon>
        <taxon>Arthropoda</taxon>
        <taxon>Crustacea</taxon>
        <taxon>Multicrustacea</taxon>
        <taxon>Malacostraca</taxon>
        <taxon>Eumalacostraca</taxon>
        <taxon>Eucarida</taxon>
        <taxon>Euphausiacea</taxon>
        <taxon>Euphausiidae</taxon>
        <taxon>Meganyctiphanes</taxon>
    </lineage>
</organism>
<feature type="signal peptide" evidence="3">
    <location>
        <begin position="1"/>
        <end position="30"/>
    </location>
</feature>
<feature type="domain" description="Peptidase S1" evidence="4">
    <location>
        <begin position="116"/>
        <end position="206"/>
    </location>
</feature>
<dbReference type="Gene3D" id="2.40.10.10">
    <property type="entry name" value="Trypsin-like serine proteases"/>
    <property type="match status" value="1"/>
</dbReference>
<feature type="chain" id="PRO_5043438772" description="Peptidase S1 domain-containing protein" evidence="3">
    <location>
        <begin position="31"/>
        <end position="206"/>
    </location>
</feature>
<feature type="non-terminal residue" evidence="5">
    <location>
        <position position="1"/>
    </location>
</feature>
<accession>A0AAV2RQ81</accession>
<dbReference type="InterPro" id="IPR001254">
    <property type="entry name" value="Trypsin_dom"/>
</dbReference>
<dbReference type="SUPFAM" id="SSF50494">
    <property type="entry name" value="Trypsin-like serine proteases"/>
    <property type="match status" value="1"/>
</dbReference>
<evidence type="ECO:0000256" key="1">
    <source>
        <dbReference type="ARBA" id="ARBA00023157"/>
    </source>
</evidence>
<dbReference type="Pfam" id="PF00089">
    <property type="entry name" value="Trypsin"/>
    <property type="match status" value="1"/>
</dbReference>
<dbReference type="InterPro" id="IPR018114">
    <property type="entry name" value="TRYPSIN_HIS"/>
</dbReference>
<dbReference type="Proteomes" id="UP001497623">
    <property type="component" value="Unassembled WGS sequence"/>
</dbReference>
<dbReference type="PROSITE" id="PS00134">
    <property type="entry name" value="TRYPSIN_HIS"/>
    <property type="match status" value="1"/>
</dbReference>
<dbReference type="GO" id="GO:0006508">
    <property type="term" value="P:proteolysis"/>
    <property type="evidence" value="ECO:0007669"/>
    <property type="project" value="InterPro"/>
</dbReference>
<keyword evidence="6" id="KW-1185">Reference proteome</keyword>
<dbReference type="AlphaFoldDB" id="A0AAV2RQ81"/>